<evidence type="ECO:0000256" key="6">
    <source>
        <dbReference type="ARBA" id="ARBA00023136"/>
    </source>
</evidence>
<evidence type="ECO:0000256" key="2">
    <source>
        <dbReference type="ARBA" id="ARBA00008193"/>
    </source>
</evidence>
<dbReference type="AlphaFoldDB" id="A0A239CVA2"/>
<feature type="domain" description="Glycine transporter" evidence="8">
    <location>
        <begin position="10"/>
        <end position="86"/>
    </location>
</feature>
<feature type="transmembrane region" description="Helical" evidence="7">
    <location>
        <begin position="6"/>
        <end position="28"/>
    </location>
</feature>
<dbReference type="OrthoDB" id="9791874at2"/>
<evidence type="ECO:0000256" key="4">
    <source>
        <dbReference type="ARBA" id="ARBA00022692"/>
    </source>
</evidence>
<gene>
    <name evidence="9" type="ORF">SAMN05421770_101102</name>
</gene>
<dbReference type="GO" id="GO:0005886">
    <property type="term" value="C:plasma membrane"/>
    <property type="evidence" value="ECO:0007669"/>
    <property type="project" value="UniProtKB-SubCell"/>
</dbReference>
<keyword evidence="5 7" id="KW-1133">Transmembrane helix</keyword>
<dbReference type="PANTHER" id="PTHR30506">
    <property type="entry name" value="INNER MEMBRANE PROTEIN"/>
    <property type="match status" value="1"/>
</dbReference>
<organism evidence="9 10">
    <name type="scientific">Granulicella rosea</name>
    <dbReference type="NCBI Taxonomy" id="474952"/>
    <lineage>
        <taxon>Bacteria</taxon>
        <taxon>Pseudomonadati</taxon>
        <taxon>Acidobacteriota</taxon>
        <taxon>Terriglobia</taxon>
        <taxon>Terriglobales</taxon>
        <taxon>Acidobacteriaceae</taxon>
        <taxon>Granulicella</taxon>
    </lineage>
</organism>
<evidence type="ECO:0000256" key="3">
    <source>
        <dbReference type="ARBA" id="ARBA00022475"/>
    </source>
</evidence>
<feature type="transmembrane region" description="Helical" evidence="7">
    <location>
        <begin position="123"/>
        <end position="145"/>
    </location>
</feature>
<evidence type="ECO:0000313" key="9">
    <source>
        <dbReference type="EMBL" id="SNS23464.1"/>
    </source>
</evidence>
<feature type="transmembrane region" description="Helical" evidence="7">
    <location>
        <begin position="35"/>
        <end position="54"/>
    </location>
</feature>
<dbReference type="Pfam" id="PF03458">
    <property type="entry name" value="Gly_transporter"/>
    <property type="match status" value="2"/>
</dbReference>
<protein>
    <submittedName>
        <fullName evidence="9">Uncharacterized membrane protein YeiH</fullName>
    </submittedName>
</protein>
<keyword evidence="3" id="KW-1003">Cell membrane</keyword>
<accession>A0A239CVA2</accession>
<feature type="transmembrane region" description="Helical" evidence="7">
    <location>
        <begin position="157"/>
        <end position="175"/>
    </location>
</feature>
<evidence type="ECO:0000256" key="7">
    <source>
        <dbReference type="SAM" id="Phobius"/>
    </source>
</evidence>
<name>A0A239CVA2_9BACT</name>
<dbReference type="InterPro" id="IPR005115">
    <property type="entry name" value="Gly_transporter"/>
</dbReference>
<evidence type="ECO:0000259" key="8">
    <source>
        <dbReference type="Pfam" id="PF03458"/>
    </source>
</evidence>
<comment type="similarity">
    <text evidence="2">Belongs to the UPF0126 family.</text>
</comment>
<reference evidence="9 10" key="1">
    <citation type="submission" date="2017-06" db="EMBL/GenBank/DDBJ databases">
        <authorList>
            <person name="Kim H.J."/>
            <person name="Triplett B.A."/>
        </authorList>
    </citation>
    <scope>NUCLEOTIDE SEQUENCE [LARGE SCALE GENOMIC DNA]</scope>
    <source>
        <strain evidence="9 10">DSM 18704</strain>
    </source>
</reference>
<feature type="transmembrane region" description="Helical" evidence="7">
    <location>
        <begin position="99"/>
        <end position="117"/>
    </location>
</feature>
<proteinExistence type="inferred from homology"/>
<dbReference type="RefSeq" id="WP_089406445.1">
    <property type="nucleotide sequence ID" value="NZ_FZOU01000001.1"/>
</dbReference>
<comment type="subcellular location">
    <subcellularLocation>
        <location evidence="1">Cell membrane</location>
        <topology evidence="1">Multi-pass membrane protein</topology>
    </subcellularLocation>
</comment>
<feature type="transmembrane region" description="Helical" evidence="7">
    <location>
        <begin position="66"/>
        <end position="87"/>
    </location>
</feature>
<dbReference type="Proteomes" id="UP000198356">
    <property type="component" value="Unassembled WGS sequence"/>
</dbReference>
<keyword evidence="6 7" id="KW-0472">Membrane</keyword>
<keyword evidence="4 7" id="KW-0812">Transmembrane</keyword>
<evidence type="ECO:0000256" key="5">
    <source>
        <dbReference type="ARBA" id="ARBA00022989"/>
    </source>
</evidence>
<evidence type="ECO:0000313" key="10">
    <source>
        <dbReference type="Proteomes" id="UP000198356"/>
    </source>
</evidence>
<keyword evidence="10" id="KW-1185">Reference proteome</keyword>
<dbReference type="EMBL" id="FZOU01000001">
    <property type="protein sequence ID" value="SNS23464.1"/>
    <property type="molecule type" value="Genomic_DNA"/>
</dbReference>
<sequence length="216" mass="22965">MFHIQTLISALDFAGIAVGSIGGALHAYRHPRYDYDIIGVLGLGLISALGGGIVRDVLLQHGPPLALVDVYYCYVAILAALLTLLLVARIDRRAEQLMLYIDAAAISLFAVSGTARAESFGMSWLPAIMLGVVTAVGGGSLRDVLSGSTPRVFERGNFYAIAAALAAGAYLLASTLGAEQIWAVATGVIVGFTLRILSILLNWRTFSFRRRGRVKA</sequence>
<evidence type="ECO:0000256" key="1">
    <source>
        <dbReference type="ARBA" id="ARBA00004651"/>
    </source>
</evidence>
<feature type="transmembrane region" description="Helical" evidence="7">
    <location>
        <begin position="181"/>
        <end position="203"/>
    </location>
</feature>
<dbReference type="PANTHER" id="PTHR30506:SF3">
    <property type="entry name" value="UPF0126 INNER MEMBRANE PROTEIN YADS-RELATED"/>
    <property type="match status" value="1"/>
</dbReference>
<feature type="domain" description="Glycine transporter" evidence="8">
    <location>
        <begin position="100"/>
        <end position="173"/>
    </location>
</feature>